<dbReference type="Proteomes" id="UP001595826">
    <property type="component" value="Unassembled WGS sequence"/>
</dbReference>
<evidence type="ECO:0000313" key="2">
    <source>
        <dbReference type="Proteomes" id="UP001595826"/>
    </source>
</evidence>
<reference evidence="2" key="1">
    <citation type="journal article" date="2019" name="Int. J. Syst. Evol. Microbiol.">
        <title>The Global Catalogue of Microorganisms (GCM) 10K type strain sequencing project: providing services to taxonomists for standard genome sequencing and annotation.</title>
        <authorList>
            <consortium name="The Broad Institute Genomics Platform"/>
            <consortium name="The Broad Institute Genome Sequencing Center for Infectious Disease"/>
            <person name="Wu L."/>
            <person name="Ma J."/>
        </authorList>
    </citation>
    <scope>NUCLEOTIDE SEQUENCE [LARGE SCALE GENOMIC DNA]</scope>
    <source>
        <strain evidence="2">CECT 8655</strain>
    </source>
</reference>
<protein>
    <recommendedName>
        <fullName evidence="3">Lipoprotein</fullName>
    </recommendedName>
</protein>
<dbReference type="RefSeq" id="WP_377410407.1">
    <property type="nucleotide sequence ID" value="NZ_JBHSCY010000002.1"/>
</dbReference>
<gene>
    <name evidence="1" type="ORF">ACFOWD_10575</name>
</gene>
<evidence type="ECO:0008006" key="3">
    <source>
        <dbReference type="Google" id="ProtNLM"/>
    </source>
</evidence>
<name>A0ABV8RAD1_9FLAO</name>
<proteinExistence type="predicted"/>
<dbReference type="EMBL" id="JBHSCY010000002">
    <property type="protein sequence ID" value="MFC4269352.1"/>
    <property type="molecule type" value="Genomic_DNA"/>
</dbReference>
<sequence>MKQVLKTTSYLLFFLLIFQSCKKIIDSVGSSGIDKVSVEDLKKIDVNNIYSISIPDYMSEMKSLNEDASLQYANIFKETYTIVIDENKQDFINAFKNAEIYNDSISPLKNYVDYQVNSITENVEDGKSNKSDAPLRIKNASQYEITGKIDGIDISYLIGFVEGKENMFMMMSWTTKNRFKKYKNTFNLIHNSLKLKQ</sequence>
<organism evidence="1 2">
    <name type="scientific">Polaribacter marinivivus</name>
    <dbReference type="NCBI Taxonomy" id="1524260"/>
    <lineage>
        <taxon>Bacteria</taxon>
        <taxon>Pseudomonadati</taxon>
        <taxon>Bacteroidota</taxon>
        <taxon>Flavobacteriia</taxon>
        <taxon>Flavobacteriales</taxon>
        <taxon>Flavobacteriaceae</taxon>
    </lineage>
</organism>
<keyword evidence="2" id="KW-1185">Reference proteome</keyword>
<evidence type="ECO:0000313" key="1">
    <source>
        <dbReference type="EMBL" id="MFC4269352.1"/>
    </source>
</evidence>
<dbReference type="PROSITE" id="PS51257">
    <property type="entry name" value="PROKAR_LIPOPROTEIN"/>
    <property type="match status" value="1"/>
</dbReference>
<accession>A0ABV8RAD1</accession>
<comment type="caution">
    <text evidence="1">The sequence shown here is derived from an EMBL/GenBank/DDBJ whole genome shotgun (WGS) entry which is preliminary data.</text>
</comment>